<dbReference type="InterPro" id="IPR036942">
    <property type="entry name" value="Beta-barrel_TonB_sf"/>
</dbReference>
<evidence type="ECO:0000256" key="1">
    <source>
        <dbReference type="ARBA" id="ARBA00004571"/>
    </source>
</evidence>
<feature type="domain" description="TonB-dependent receptor plug" evidence="10">
    <location>
        <begin position="64"/>
        <end position="157"/>
    </location>
</feature>
<reference evidence="12 13" key="1">
    <citation type="submission" date="2019-01" db="EMBL/GenBank/DDBJ databases">
        <authorList>
            <person name="Chen W.-M."/>
        </authorList>
    </citation>
    <scope>NUCLEOTIDE SEQUENCE [LARGE SCALE GENOMIC DNA]</scope>
    <source>
        <strain evidence="12 13">TLA-22</strain>
    </source>
</reference>
<dbReference type="EMBL" id="RZUL01000001">
    <property type="protein sequence ID" value="RVT43455.1"/>
    <property type="molecule type" value="Genomic_DNA"/>
</dbReference>
<keyword evidence="12" id="KW-0675">Receptor</keyword>
<feature type="domain" description="Outer membrane protein beta-barrel" evidence="11">
    <location>
        <begin position="317"/>
        <end position="694"/>
    </location>
</feature>
<sequence length="732" mass="79509">MSAAIVSLIAMATLSDAPPLPETGRPLPQKDTPAEVQGSANPPQPPVEQANDIVVTATRSGPSDRVTYNVQAATSNATVTVADALNRVPSVSVDPDGKVALRGQEDVTILIDGKLATSLQGDEQAVALQSMSADQLERVEVYTTPPVQFTSNGGGGVINLVTRKTRDTRPKGSALAAVGSSRRYKVSLSGSGQLSGARVEGNAGYRRDYPGSINGTDRITTDPDTGETTRLTIARNNRCAQKRWDLGGSASADLSSIDTVTLGGTMWGRRGDCQSDARQQQFAQSGITLLDLMRTALRSYDRRYDAEATARYAHNGKKDSLSLNASIGKTSFDGFDFVLNQFSVPVRSDYIDYLIERRDNRFLTLGTDYQRKAGRLNLAMGGQFERLDQAYENSAFLIDPDTDVTTENGDFVSSFAYKRAILGLYAKSDLRLGGVLLGVGVRYEHARQKIGERSWMSQGPDRFNPSFSAALKTRSGANVRFDYARRIQRPVPTDLNPAIIFGNLFNLYQGNPDLKPEVIDLLELGLSKEGGGQQFSGKLFYRDTAGYIVDRLDLIQSSVLLATKVNSGSAKSYGLDVSGKHAIAQGFSVSLSSVLAIMQVNYTGLFGDPQQDRIFAPSVKVGADYRVTDDDQIQANFEASNRILTGQGIKGSLLTTNLSYQRRLSSRIAANVTFNNPFRWQNVKTRTKNELVQEIGDRRVRDSSVFLVFRFGLGATKVAGSDADLAAPVRNF</sequence>
<evidence type="ECO:0000256" key="9">
    <source>
        <dbReference type="SAM" id="MobiDB-lite"/>
    </source>
</evidence>
<dbReference type="Gene3D" id="2.170.130.10">
    <property type="entry name" value="TonB-dependent receptor, plug domain"/>
    <property type="match status" value="1"/>
</dbReference>
<dbReference type="AlphaFoldDB" id="A0A437JC42"/>
<evidence type="ECO:0000313" key="13">
    <source>
        <dbReference type="Proteomes" id="UP000282977"/>
    </source>
</evidence>
<keyword evidence="2 8" id="KW-0813">Transport</keyword>
<feature type="compositionally biased region" description="Polar residues" evidence="9">
    <location>
        <begin position="213"/>
        <end position="226"/>
    </location>
</feature>
<keyword evidence="5" id="KW-0732">Signal</keyword>
<accession>A0A437JC42</accession>
<evidence type="ECO:0000256" key="8">
    <source>
        <dbReference type="PROSITE-ProRule" id="PRU01360"/>
    </source>
</evidence>
<comment type="similarity">
    <text evidence="8">Belongs to the TonB-dependent receptor family.</text>
</comment>
<keyword evidence="6 8" id="KW-0472">Membrane</keyword>
<dbReference type="InterPro" id="IPR039426">
    <property type="entry name" value="TonB-dep_rcpt-like"/>
</dbReference>
<evidence type="ECO:0000256" key="5">
    <source>
        <dbReference type="ARBA" id="ARBA00022729"/>
    </source>
</evidence>
<dbReference type="RefSeq" id="WP_127688992.1">
    <property type="nucleotide sequence ID" value="NZ_RZUL01000001.1"/>
</dbReference>
<dbReference type="OrthoDB" id="910296at2"/>
<evidence type="ECO:0000256" key="3">
    <source>
        <dbReference type="ARBA" id="ARBA00022452"/>
    </source>
</evidence>
<evidence type="ECO:0000259" key="11">
    <source>
        <dbReference type="Pfam" id="PF14905"/>
    </source>
</evidence>
<name>A0A437JC42_9SPHN</name>
<dbReference type="Gene3D" id="2.40.170.20">
    <property type="entry name" value="TonB-dependent receptor, beta-barrel domain"/>
    <property type="match status" value="1"/>
</dbReference>
<keyword evidence="7 8" id="KW-0998">Cell outer membrane</keyword>
<feature type="region of interest" description="Disordered" evidence="9">
    <location>
        <begin position="202"/>
        <end position="226"/>
    </location>
</feature>
<evidence type="ECO:0000256" key="7">
    <source>
        <dbReference type="ARBA" id="ARBA00023237"/>
    </source>
</evidence>
<dbReference type="InterPro" id="IPR012910">
    <property type="entry name" value="Plug_dom"/>
</dbReference>
<protein>
    <submittedName>
        <fullName evidence="12">TonB-dependent receptor</fullName>
    </submittedName>
</protein>
<dbReference type="SUPFAM" id="SSF56935">
    <property type="entry name" value="Porins"/>
    <property type="match status" value="1"/>
</dbReference>
<dbReference type="GO" id="GO:0015344">
    <property type="term" value="F:siderophore uptake transmembrane transporter activity"/>
    <property type="evidence" value="ECO:0007669"/>
    <property type="project" value="TreeGrafter"/>
</dbReference>
<dbReference type="Pfam" id="PF07715">
    <property type="entry name" value="Plug"/>
    <property type="match status" value="1"/>
</dbReference>
<organism evidence="12 13">
    <name type="scientific">Sphingobium algorifonticola</name>
    <dbReference type="NCBI Taxonomy" id="2008318"/>
    <lineage>
        <taxon>Bacteria</taxon>
        <taxon>Pseudomonadati</taxon>
        <taxon>Pseudomonadota</taxon>
        <taxon>Alphaproteobacteria</taxon>
        <taxon>Sphingomonadales</taxon>
        <taxon>Sphingomonadaceae</taxon>
        <taxon>Sphingobium</taxon>
    </lineage>
</organism>
<comment type="caution">
    <text evidence="12">The sequence shown here is derived from an EMBL/GenBank/DDBJ whole genome shotgun (WGS) entry which is preliminary data.</text>
</comment>
<dbReference type="Proteomes" id="UP000282977">
    <property type="component" value="Unassembled WGS sequence"/>
</dbReference>
<dbReference type="GO" id="GO:0009279">
    <property type="term" value="C:cell outer membrane"/>
    <property type="evidence" value="ECO:0007669"/>
    <property type="project" value="UniProtKB-SubCell"/>
</dbReference>
<evidence type="ECO:0000256" key="4">
    <source>
        <dbReference type="ARBA" id="ARBA00022692"/>
    </source>
</evidence>
<dbReference type="PANTHER" id="PTHR30069">
    <property type="entry name" value="TONB-DEPENDENT OUTER MEMBRANE RECEPTOR"/>
    <property type="match status" value="1"/>
</dbReference>
<keyword evidence="3 8" id="KW-1134">Transmembrane beta strand</keyword>
<evidence type="ECO:0000256" key="6">
    <source>
        <dbReference type="ARBA" id="ARBA00023136"/>
    </source>
</evidence>
<dbReference type="GO" id="GO:0044718">
    <property type="term" value="P:siderophore transmembrane transport"/>
    <property type="evidence" value="ECO:0007669"/>
    <property type="project" value="TreeGrafter"/>
</dbReference>
<dbReference type="PROSITE" id="PS52016">
    <property type="entry name" value="TONB_DEPENDENT_REC_3"/>
    <property type="match status" value="1"/>
</dbReference>
<dbReference type="InterPro" id="IPR037066">
    <property type="entry name" value="Plug_dom_sf"/>
</dbReference>
<evidence type="ECO:0000313" key="12">
    <source>
        <dbReference type="EMBL" id="RVT43455.1"/>
    </source>
</evidence>
<proteinExistence type="inferred from homology"/>
<comment type="subcellular location">
    <subcellularLocation>
        <location evidence="1 8">Cell outer membrane</location>
        <topology evidence="1 8">Multi-pass membrane protein</topology>
    </subcellularLocation>
</comment>
<dbReference type="InterPro" id="IPR041700">
    <property type="entry name" value="OMP_b-brl_3"/>
</dbReference>
<evidence type="ECO:0000256" key="2">
    <source>
        <dbReference type="ARBA" id="ARBA00022448"/>
    </source>
</evidence>
<gene>
    <name evidence="12" type="ORF">ENE74_02165</name>
</gene>
<keyword evidence="13" id="KW-1185">Reference proteome</keyword>
<dbReference type="PANTHER" id="PTHR30069:SF29">
    <property type="entry name" value="HEMOGLOBIN AND HEMOGLOBIN-HAPTOGLOBIN-BINDING PROTEIN 1-RELATED"/>
    <property type="match status" value="1"/>
</dbReference>
<dbReference type="Pfam" id="PF14905">
    <property type="entry name" value="OMP_b-brl_3"/>
    <property type="match status" value="1"/>
</dbReference>
<keyword evidence="4 8" id="KW-0812">Transmembrane</keyword>
<feature type="region of interest" description="Disordered" evidence="9">
    <location>
        <begin position="16"/>
        <end position="48"/>
    </location>
</feature>
<evidence type="ECO:0000259" key="10">
    <source>
        <dbReference type="Pfam" id="PF07715"/>
    </source>
</evidence>